<protein>
    <recommendedName>
        <fullName evidence="4">Transporter</fullName>
    </recommendedName>
</protein>
<dbReference type="EMBL" id="FWFO01000001">
    <property type="protein sequence ID" value="SLN38707.1"/>
    <property type="molecule type" value="Genomic_DNA"/>
</dbReference>
<gene>
    <name evidence="2" type="ORF">TRL7639_01959</name>
</gene>
<evidence type="ECO:0000313" key="3">
    <source>
        <dbReference type="Proteomes" id="UP000193077"/>
    </source>
</evidence>
<dbReference type="AlphaFoldDB" id="A0A1Y5SIP6"/>
<feature type="signal peptide" evidence="1">
    <location>
        <begin position="1"/>
        <end position="19"/>
    </location>
</feature>
<name>A0A1Y5SIP6_9RHOB</name>
<reference evidence="2 3" key="1">
    <citation type="submission" date="2017-03" db="EMBL/GenBank/DDBJ databases">
        <authorList>
            <person name="Afonso C.L."/>
            <person name="Miller P.J."/>
            <person name="Scott M.A."/>
            <person name="Spackman E."/>
            <person name="Goraichik I."/>
            <person name="Dimitrov K.M."/>
            <person name="Suarez D.L."/>
            <person name="Swayne D.E."/>
        </authorList>
    </citation>
    <scope>NUCLEOTIDE SEQUENCE [LARGE SCALE GENOMIC DNA]</scope>
    <source>
        <strain evidence="2 3">CECT 7639</strain>
    </source>
</reference>
<dbReference type="Proteomes" id="UP000193077">
    <property type="component" value="Unassembled WGS sequence"/>
</dbReference>
<evidence type="ECO:0008006" key="4">
    <source>
        <dbReference type="Google" id="ProtNLM"/>
    </source>
</evidence>
<evidence type="ECO:0000256" key="1">
    <source>
        <dbReference type="SAM" id="SignalP"/>
    </source>
</evidence>
<proteinExistence type="predicted"/>
<sequence length="155" mass="16482">MQVKQAIWAATLVVSGASAADAGPDQISILLGSHHIGATRDFEEFNPGVIVTWKELLWNNRLDVGVGVFRNSYGDASAVVTTAFPLVRNKNWGLDVFAALATYPGEGDQFSHSIGDVVPIAGLQARYRNVFVQAIPSGGSSVDATLTYGLTFALE</sequence>
<keyword evidence="1" id="KW-0732">Signal</keyword>
<feature type="chain" id="PRO_5012418647" description="Transporter" evidence="1">
    <location>
        <begin position="20"/>
        <end position="155"/>
    </location>
</feature>
<accession>A0A1Y5SIP6</accession>
<evidence type="ECO:0000313" key="2">
    <source>
        <dbReference type="EMBL" id="SLN38707.1"/>
    </source>
</evidence>
<keyword evidence="3" id="KW-1185">Reference proteome</keyword>
<organism evidence="2 3">
    <name type="scientific">Falsiruegeria litorea R37</name>
    <dbReference type="NCBI Taxonomy" id="1200284"/>
    <lineage>
        <taxon>Bacteria</taxon>
        <taxon>Pseudomonadati</taxon>
        <taxon>Pseudomonadota</taxon>
        <taxon>Alphaproteobacteria</taxon>
        <taxon>Rhodobacterales</taxon>
        <taxon>Roseobacteraceae</taxon>
        <taxon>Falsiruegeria</taxon>
    </lineage>
</organism>